<name>A0A7W4JAV9_9PROT</name>
<evidence type="ECO:0000256" key="1">
    <source>
        <dbReference type="ARBA" id="ARBA00006817"/>
    </source>
</evidence>
<dbReference type="AlphaFoldDB" id="A0A7W4JAV9"/>
<feature type="domain" description="Activator of Hsp90 ATPase homologue 1/2-like C-terminal" evidence="2">
    <location>
        <begin position="11"/>
        <end position="138"/>
    </location>
</feature>
<comment type="caution">
    <text evidence="3">The sequence shown here is derived from an EMBL/GenBank/DDBJ whole genome shotgun (WGS) entry which is preliminary data.</text>
</comment>
<proteinExistence type="inferred from homology"/>
<evidence type="ECO:0000313" key="3">
    <source>
        <dbReference type="EMBL" id="MBB2177709.1"/>
    </source>
</evidence>
<sequence length="143" mass="16016">MYEKSANILIDAPIAMVWDALTSPPLIERYFFGTKLTTDWQIGASMIFRGEYQGKHYEDRGTVLAFEPRAGLSYSYWSSFSGTEDLPEARLVIRYRLGDENGRVNITVTTSNCATEEQADHAAQNWDIVLHGLKTMVESGEGG</sequence>
<evidence type="ECO:0000313" key="4">
    <source>
        <dbReference type="Proteomes" id="UP000525623"/>
    </source>
</evidence>
<evidence type="ECO:0000259" key="2">
    <source>
        <dbReference type="Pfam" id="PF08327"/>
    </source>
</evidence>
<dbReference type="InterPro" id="IPR023393">
    <property type="entry name" value="START-like_dom_sf"/>
</dbReference>
<dbReference type="SUPFAM" id="SSF55961">
    <property type="entry name" value="Bet v1-like"/>
    <property type="match status" value="1"/>
</dbReference>
<dbReference type="RefSeq" id="WP_182964093.1">
    <property type="nucleotide sequence ID" value="NZ_BAABGC010000002.1"/>
</dbReference>
<organism evidence="3 4">
    <name type="scientific">Gluconacetobacter tumulicola</name>
    <dbReference type="NCBI Taxonomy" id="1017177"/>
    <lineage>
        <taxon>Bacteria</taxon>
        <taxon>Pseudomonadati</taxon>
        <taxon>Pseudomonadota</taxon>
        <taxon>Alphaproteobacteria</taxon>
        <taxon>Acetobacterales</taxon>
        <taxon>Acetobacteraceae</taxon>
        <taxon>Gluconacetobacter</taxon>
    </lineage>
</organism>
<comment type="similarity">
    <text evidence="1">Belongs to the AHA1 family.</text>
</comment>
<dbReference type="EMBL" id="JABEQL010000001">
    <property type="protein sequence ID" value="MBB2177709.1"/>
    <property type="molecule type" value="Genomic_DNA"/>
</dbReference>
<dbReference type="InterPro" id="IPR013538">
    <property type="entry name" value="ASHA1/2-like_C"/>
</dbReference>
<accession>A0A7W4JAV9</accession>
<dbReference type="Proteomes" id="UP000525623">
    <property type="component" value="Unassembled WGS sequence"/>
</dbReference>
<dbReference type="Pfam" id="PF08327">
    <property type="entry name" value="AHSA1"/>
    <property type="match status" value="1"/>
</dbReference>
<gene>
    <name evidence="3" type="ORF">HLH29_00750</name>
</gene>
<keyword evidence="4" id="KW-1185">Reference proteome</keyword>
<dbReference type="Gene3D" id="3.30.530.20">
    <property type="match status" value="1"/>
</dbReference>
<reference evidence="3 4" key="1">
    <citation type="submission" date="2020-04" db="EMBL/GenBank/DDBJ databases">
        <title>Description of novel Gluconacetobacter.</title>
        <authorList>
            <person name="Sombolestani A."/>
        </authorList>
    </citation>
    <scope>NUCLEOTIDE SEQUENCE [LARGE SCALE GENOMIC DNA]</scope>
    <source>
        <strain evidence="3 4">LMG 27725</strain>
    </source>
</reference>
<protein>
    <submittedName>
        <fullName evidence="3">SRPBCC domain-containing protein</fullName>
    </submittedName>
</protein>